<dbReference type="PANTHER" id="PTHR10954">
    <property type="entry name" value="RIBONUCLEASE H2 SUBUNIT A"/>
    <property type="match status" value="1"/>
</dbReference>
<gene>
    <name evidence="14" type="primary">rnhB</name>
    <name evidence="18" type="ORF">CVT23_12470</name>
</gene>
<evidence type="ECO:0000256" key="5">
    <source>
        <dbReference type="ARBA" id="ARBA00007383"/>
    </source>
</evidence>
<protein>
    <recommendedName>
        <fullName evidence="7 14">Ribonuclease HII</fullName>
        <shortName evidence="14">RNase HII</shortName>
        <ecNumber evidence="6 14">3.1.26.4</ecNumber>
    </recommendedName>
</protein>
<keyword evidence="13 14" id="KW-0464">Manganese</keyword>
<dbReference type="InterPro" id="IPR001352">
    <property type="entry name" value="RNase_HII/HIII"/>
</dbReference>
<evidence type="ECO:0000256" key="9">
    <source>
        <dbReference type="ARBA" id="ARBA00022722"/>
    </source>
</evidence>
<reference evidence="18 19" key="1">
    <citation type="submission" date="2017-11" db="EMBL/GenBank/DDBJ databases">
        <title>Draft genome sequence of Rhizobiales bacterium SY3-13.</title>
        <authorList>
            <person name="Sun C."/>
        </authorList>
    </citation>
    <scope>NUCLEOTIDE SEQUENCE [LARGE SCALE GENOMIC DNA]</scope>
    <source>
        <strain evidence="18 19">SY3-13</strain>
    </source>
</reference>
<comment type="cofactor">
    <cofactor evidence="14 15">
        <name>Mn(2+)</name>
        <dbReference type="ChEBI" id="CHEBI:29035"/>
    </cofactor>
    <cofactor evidence="14 15">
        <name>Mg(2+)</name>
        <dbReference type="ChEBI" id="CHEBI:18420"/>
    </cofactor>
    <text evidence="14 15">Manganese or magnesium. Binds 1 divalent metal ion per monomer in the absence of substrate. May bind a second metal ion after substrate binding.</text>
</comment>
<feature type="domain" description="RNase H type-2" evidence="17">
    <location>
        <begin position="16"/>
        <end position="201"/>
    </location>
</feature>
<evidence type="ECO:0000256" key="4">
    <source>
        <dbReference type="ARBA" id="ARBA00004496"/>
    </source>
</evidence>
<dbReference type="GO" id="GO:0006298">
    <property type="term" value="P:mismatch repair"/>
    <property type="evidence" value="ECO:0007669"/>
    <property type="project" value="TreeGrafter"/>
</dbReference>
<evidence type="ECO:0000256" key="11">
    <source>
        <dbReference type="ARBA" id="ARBA00022759"/>
    </source>
</evidence>
<dbReference type="GO" id="GO:0004523">
    <property type="term" value="F:RNA-DNA hybrid ribonuclease activity"/>
    <property type="evidence" value="ECO:0007669"/>
    <property type="project" value="UniProtKB-UniRule"/>
</dbReference>
<evidence type="ECO:0000256" key="10">
    <source>
        <dbReference type="ARBA" id="ARBA00022723"/>
    </source>
</evidence>
<dbReference type="EMBL" id="PHIG01000033">
    <property type="protein sequence ID" value="PJK29408.1"/>
    <property type="molecule type" value="Genomic_DNA"/>
</dbReference>
<keyword evidence="10 14" id="KW-0479">Metal-binding</keyword>
<dbReference type="Pfam" id="PF01351">
    <property type="entry name" value="RNase_HII"/>
    <property type="match status" value="1"/>
</dbReference>
<evidence type="ECO:0000256" key="6">
    <source>
        <dbReference type="ARBA" id="ARBA00012180"/>
    </source>
</evidence>
<evidence type="ECO:0000256" key="2">
    <source>
        <dbReference type="ARBA" id="ARBA00001946"/>
    </source>
</evidence>
<dbReference type="PANTHER" id="PTHR10954:SF18">
    <property type="entry name" value="RIBONUCLEASE HII"/>
    <property type="match status" value="1"/>
</dbReference>
<comment type="catalytic activity">
    <reaction evidence="1 14 15 16">
        <text>Endonucleolytic cleavage to 5'-phosphomonoester.</text>
        <dbReference type="EC" id="3.1.26.4"/>
    </reaction>
</comment>
<keyword evidence="19" id="KW-1185">Reference proteome</keyword>
<dbReference type="SUPFAM" id="SSF53098">
    <property type="entry name" value="Ribonuclease H-like"/>
    <property type="match status" value="1"/>
</dbReference>
<evidence type="ECO:0000313" key="19">
    <source>
        <dbReference type="Proteomes" id="UP000229498"/>
    </source>
</evidence>
<comment type="cofactor">
    <cofactor evidence="2">
        <name>Mg(2+)</name>
        <dbReference type="ChEBI" id="CHEBI:18420"/>
    </cofactor>
</comment>
<dbReference type="InterPro" id="IPR036397">
    <property type="entry name" value="RNaseH_sf"/>
</dbReference>
<dbReference type="Proteomes" id="UP000229498">
    <property type="component" value="Unassembled WGS sequence"/>
</dbReference>
<dbReference type="HAMAP" id="MF_00052_B">
    <property type="entry name" value="RNase_HII_B"/>
    <property type="match status" value="1"/>
</dbReference>
<dbReference type="GO" id="GO:0003723">
    <property type="term" value="F:RNA binding"/>
    <property type="evidence" value="ECO:0007669"/>
    <property type="project" value="UniProtKB-UniRule"/>
</dbReference>
<dbReference type="NCBIfam" id="NF000595">
    <property type="entry name" value="PRK00015.1-3"/>
    <property type="match status" value="1"/>
</dbReference>
<dbReference type="GO" id="GO:0005737">
    <property type="term" value="C:cytoplasm"/>
    <property type="evidence" value="ECO:0007669"/>
    <property type="project" value="UniProtKB-SubCell"/>
</dbReference>
<organism evidence="18 19">
    <name type="scientific">Minwuia thermotolerans</name>
    <dbReference type="NCBI Taxonomy" id="2056226"/>
    <lineage>
        <taxon>Bacteria</taxon>
        <taxon>Pseudomonadati</taxon>
        <taxon>Pseudomonadota</taxon>
        <taxon>Alphaproteobacteria</taxon>
        <taxon>Minwuiales</taxon>
        <taxon>Minwuiaceae</taxon>
        <taxon>Minwuia</taxon>
    </lineage>
</organism>
<dbReference type="InterPro" id="IPR022898">
    <property type="entry name" value="RNase_HII"/>
</dbReference>
<evidence type="ECO:0000256" key="12">
    <source>
        <dbReference type="ARBA" id="ARBA00022801"/>
    </source>
</evidence>
<feature type="binding site" evidence="14 15">
    <location>
        <position position="23"/>
    </location>
    <ligand>
        <name>a divalent metal cation</name>
        <dbReference type="ChEBI" id="CHEBI:60240"/>
    </ligand>
</feature>
<dbReference type="OrthoDB" id="9803420at2"/>
<feature type="binding site" evidence="14 15">
    <location>
        <position position="22"/>
    </location>
    <ligand>
        <name>a divalent metal cation</name>
        <dbReference type="ChEBI" id="CHEBI:60240"/>
    </ligand>
</feature>
<evidence type="ECO:0000256" key="3">
    <source>
        <dbReference type="ARBA" id="ARBA00004065"/>
    </source>
</evidence>
<comment type="function">
    <text evidence="3 14 16">Endonuclease that specifically degrades the RNA of RNA-DNA hybrids.</text>
</comment>
<evidence type="ECO:0000256" key="14">
    <source>
        <dbReference type="HAMAP-Rule" id="MF_00052"/>
    </source>
</evidence>
<dbReference type="GO" id="GO:0043137">
    <property type="term" value="P:DNA replication, removal of RNA primer"/>
    <property type="evidence" value="ECO:0007669"/>
    <property type="project" value="TreeGrafter"/>
</dbReference>
<dbReference type="GO" id="GO:0032299">
    <property type="term" value="C:ribonuclease H2 complex"/>
    <property type="evidence" value="ECO:0007669"/>
    <property type="project" value="TreeGrafter"/>
</dbReference>
<dbReference type="AlphaFoldDB" id="A0A2M9G114"/>
<name>A0A2M9G114_9PROT</name>
<comment type="subcellular location">
    <subcellularLocation>
        <location evidence="4 14">Cytoplasm</location>
    </subcellularLocation>
</comment>
<evidence type="ECO:0000256" key="1">
    <source>
        <dbReference type="ARBA" id="ARBA00000077"/>
    </source>
</evidence>
<dbReference type="InterPro" id="IPR012337">
    <property type="entry name" value="RNaseH-like_sf"/>
</dbReference>
<feature type="binding site" evidence="14 15">
    <location>
        <position position="113"/>
    </location>
    <ligand>
        <name>a divalent metal cation</name>
        <dbReference type="ChEBI" id="CHEBI:60240"/>
    </ligand>
</feature>
<keyword evidence="8 14" id="KW-0963">Cytoplasm</keyword>
<evidence type="ECO:0000256" key="13">
    <source>
        <dbReference type="ARBA" id="ARBA00023211"/>
    </source>
</evidence>
<accession>A0A2M9G114</accession>
<proteinExistence type="inferred from homology"/>
<evidence type="ECO:0000256" key="16">
    <source>
        <dbReference type="RuleBase" id="RU003515"/>
    </source>
</evidence>
<dbReference type="InterPro" id="IPR024567">
    <property type="entry name" value="RNase_HII/HIII_dom"/>
</dbReference>
<keyword evidence="12 14" id="KW-0378">Hydrolase</keyword>
<dbReference type="RefSeq" id="WP_109792050.1">
    <property type="nucleotide sequence ID" value="NZ_PHIG01000033.1"/>
</dbReference>
<dbReference type="EC" id="3.1.26.4" evidence="6 14"/>
<evidence type="ECO:0000313" key="18">
    <source>
        <dbReference type="EMBL" id="PJK29408.1"/>
    </source>
</evidence>
<dbReference type="GO" id="GO:0030145">
    <property type="term" value="F:manganese ion binding"/>
    <property type="evidence" value="ECO:0007669"/>
    <property type="project" value="UniProtKB-UniRule"/>
</dbReference>
<evidence type="ECO:0000259" key="17">
    <source>
        <dbReference type="PROSITE" id="PS51975"/>
    </source>
</evidence>
<comment type="similarity">
    <text evidence="5 14 16">Belongs to the RNase HII family.</text>
</comment>
<comment type="caution">
    <text evidence="18">The sequence shown here is derived from an EMBL/GenBank/DDBJ whole genome shotgun (WGS) entry which is preliminary data.</text>
</comment>
<dbReference type="CDD" id="cd07182">
    <property type="entry name" value="RNase_HII_bacteria_HII_like"/>
    <property type="match status" value="1"/>
</dbReference>
<keyword evidence="11 14" id="KW-0255">Endonuclease</keyword>
<evidence type="ECO:0000256" key="7">
    <source>
        <dbReference type="ARBA" id="ARBA00019179"/>
    </source>
</evidence>
<evidence type="ECO:0000256" key="15">
    <source>
        <dbReference type="PROSITE-ProRule" id="PRU01319"/>
    </source>
</evidence>
<dbReference type="Gene3D" id="3.30.420.10">
    <property type="entry name" value="Ribonuclease H-like superfamily/Ribonuclease H"/>
    <property type="match status" value="1"/>
</dbReference>
<keyword evidence="9 14" id="KW-0540">Nuclease</keyword>
<dbReference type="PROSITE" id="PS51975">
    <property type="entry name" value="RNASE_H_2"/>
    <property type="match status" value="1"/>
</dbReference>
<sequence length="201" mass="21427">MPDRMLETERSRIWQGPVAGVDEAGRGPIAGPVVAAAVILPEDFMLEGVNDSKLIAPAAREALALAIRAVAVVAVGQASVEEIDTLNILHAAMLAMQRAIEALPMRPAGVLVDGNRLPERLPCPGLPVIGGDGTELAIAAASIIAKTERDRMMRDLGALYPGYGLETHAGYATEQHRQAVQQLGPTPAHRRSFRPVRDMFT</sequence>
<evidence type="ECO:0000256" key="8">
    <source>
        <dbReference type="ARBA" id="ARBA00022490"/>
    </source>
</evidence>